<feature type="chain" id="PRO_5040378361" description="Odorant binding protein" evidence="4">
    <location>
        <begin position="20"/>
        <end position="179"/>
    </location>
</feature>
<dbReference type="OrthoDB" id="8183628at2759"/>
<comment type="similarity">
    <text evidence="2">Belongs to the PBP/GOBP family.</text>
</comment>
<proteinExistence type="inferred from homology"/>
<reference evidence="5" key="1">
    <citation type="submission" date="2022-01" db="EMBL/GenBank/DDBJ databases">
        <authorList>
            <person name="King R."/>
        </authorList>
    </citation>
    <scope>NUCLEOTIDE SEQUENCE</scope>
</reference>
<feature type="signal peptide" evidence="4">
    <location>
        <begin position="1"/>
        <end position="19"/>
    </location>
</feature>
<dbReference type="InterPro" id="IPR006170">
    <property type="entry name" value="PBP/GOBP"/>
</dbReference>
<protein>
    <recommendedName>
        <fullName evidence="7">Odorant binding protein</fullName>
    </recommendedName>
</protein>
<dbReference type="GO" id="GO:0005576">
    <property type="term" value="C:extracellular region"/>
    <property type="evidence" value="ECO:0007669"/>
    <property type="project" value="UniProtKB-SubCell"/>
</dbReference>
<keyword evidence="3" id="KW-0964">Secreted</keyword>
<evidence type="ECO:0000313" key="6">
    <source>
        <dbReference type="Proteomes" id="UP001153737"/>
    </source>
</evidence>
<dbReference type="Proteomes" id="UP001153737">
    <property type="component" value="Chromosome 10"/>
</dbReference>
<accession>A0A9P0DE94</accession>
<sequence length="179" mass="19981">MRNCLYGVYLVFLSLGIETAEVYKNLTNKCDIPPSAPKKIEEVINRCQDEIKLAILSEALESLNINEHTHSRAKRAAFSDDERKIAGCLLQCVYRKMNAVNEKGFPTADGLVSLYTDGISQKDYVLATVDAVNYCLNFAQKKFRVSPNSIEVQGMTCDIAYDVFDCVSDEIANYCGQTP</sequence>
<dbReference type="Gene3D" id="1.10.238.20">
    <property type="entry name" value="Pheromone/general odorant binding protein domain"/>
    <property type="match status" value="1"/>
</dbReference>
<evidence type="ECO:0000256" key="4">
    <source>
        <dbReference type="SAM" id="SignalP"/>
    </source>
</evidence>
<dbReference type="PANTHER" id="PTHR21066:SF18">
    <property type="entry name" value="ODORANT-BINDING PROTEIN 73A, ISOFORM B"/>
    <property type="match status" value="1"/>
</dbReference>
<dbReference type="PANTHER" id="PTHR21066">
    <property type="entry name" value="ODORANT-BINDING PROTEIN 59A-RELATED"/>
    <property type="match status" value="1"/>
</dbReference>
<dbReference type="EMBL" id="OU896716">
    <property type="protein sequence ID" value="CAH1117924.1"/>
    <property type="molecule type" value="Genomic_DNA"/>
</dbReference>
<dbReference type="GO" id="GO:0005549">
    <property type="term" value="F:odorant binding"/>
    <property type="evidence" value="ECO:0007669"/>
    <property type="project" value="InterPro"/>
</dbReference>
<keyword evidence="6" id="KW-1185">Reference proteome</keyword>
<keyword evidence="4" id="KW-0732">Signal</keyword>
<dbReference type="InterPro" id="IPR052295">
    <property type="entry name" value="Odorant-binding_protein"/>
</dbReference>
<evidence type="ECO:0000256" key="1">
    <source>
        <dbReference type="ARBA" id="ARBA00004613"/>
    </source>
</evidence>
<reference evidence="5" key="2">
    <citation type="submission" date="2022-10" db="EMBL/GenBank/DDBJ databases">
        <authorList>
            <consortium name="ENA_rothamsted_submissions"/>
            <consortium name="culmorum"/>
            <person name="King R."/>
        </authorList>
    </citation>
    <scope>NUCLEOTIDE SEQUENCE</scope>
</reference>
<dbReference type="AlphaFoldDB" id="A0A9P0DE94"/>
<dbReference type="InterPro" id="IPR036728">
    <property type="entry name" value="PBP_GOBP_sf"/>
</dbReference>
<dbReference type="SUPFAM" id="SSF47565">
    <property type="entry name" value="Insect pheromone/odorant-binding proteins"/>
    <property type="match status" value="1"/>
</dbReference>
<organism evidence="5 6">
    <name type="scientific">Phaedon cochleariae</name>
    <name type="common">Mustard beetle</name>
    <dbReference type="NCBI Taxonomy" id="80249"/>
    <lineage>
        <taxon>Eukaryota</taxon>
        <taxon>Metazoa</taxon>
        <taxon>Ecdysozoa</taxon>
        <taxon>Arthropoda</taxon>
        <taxon>Hexapoda</taxon>
        <taxon>Insecta</taxon>
        <taxon>Pterygota</taxon>
        <taxon>Neoptera</taxon>
        <taxon>Endopterygota</taxon>
        <taxon>Coleoptera</taxon>
        <taxon>Polyphaga</taxon>
        <taxon>Cucujiformia</taxon>
        <taxon>Chrysomeloidea</taxon>
        <taxon>Chrysomelidae</taxon>
        <taxon>Chrysomelinae</taxon>
        <taxon>Chrysomelini</taxon>
        <taxon>Phaedon</taxon>
    </lineage>
</organism>
<gene>
    <name evidence="5" type="ORF">PHAECO_LOCUS2014</name>
</gene>
<evidence type="ECO:0000256" key="2">
    <source>
        <dbReference type="ARBA" id="ARBA00008098"/>
    </source>
</evidence>
<comment type="subcellular location">
    <subcellularLocation>
        <location evidence="1">Secreted</location>
    </subcellularLocation>
</comment>
<name>A0A9P0DE94_PHACE</name>
<dbReference type="Pfam" id="PF01395">
    <property type="entry name" value="PBP_GOBP"/>
    <property type="match status" value="1"/>
</dbReference>
<evidence type="ECO:0008006" key="7">
    <source>
        <dbReference type="Google" id="ProtNLM"/>
    </source>
</evidence>
<evidence type="ECO:0000313" key="5">
    <source>
        <dbReference type="EMBL" id="CAH1117924.1"/>
    </source>
</evidence>
<evidence type="ECO:0000256" key="3">
    <source>
        <dbReference type="ARBA" id="ARBA00022525"/>
    </source>
</evidence>